<dbReference type="AlphaFoldDB" id="A0A8B3GRS5"/>
<proteinExistence type="predicted"/>
<sequence>MSNETKRDVFEGLLESYMYSADMVIDEISTDGVADRLNLGNIIASTRDRYDNALPDDLPVIPEAQNDWIKQCKANDYSLSFALGDEITPIEVAKTFRVLGGYTDKNKDKWLKLQNTFARAWLIGVWSVEETGEIVKLEAEK</sequence>
<reference evidence="1 2" key="1">
    <citation type="journal article" date="2018" name="Front. Microbiol.">
        <title>Conversion of Methionine to Cysteine in Lactobacillus paracasei Depends on the Highly Mobile cysK-ctl-cysE Gene Cluster.</title>
        <authorList>
            <person name="Wuthrich D."/>
            <person name="Irmler S."/>
            <person name="Berthoud H."/>
            <person name="Guggenbuhl B."/>
            <person name="Eugster E."/>
            <person name="Bruggmann R."/>
        </authorList>
    </citation>
    <scope>NUCLEOTIDE SEQUENCE [LARGE SCALE GENOMIC DNA]</scope>
    <source>
        <strain evidence="1 2">FAM6012</strain>
    </source>
</reference>
<protein>
    <recommendedName>
        <fullName evidence="3">Phage protein</fullName>
    </recommendedName>
</protein>
<dbReference type="Pfam" id="PF07852">
    <property type="entry name" value="DUF1642"/>
    <property type="match status" value="1"/>
</dbReference>
<evidence type="ECO:0000313" key="2">
    <source>
        <dbReference type="Proteomes" id="UP000284123"/>
    </source>
</evidence>
<dbReference type="InterPro" id="IPR012865">
    <property type="entry name" value="DUF1642"/>
</dbReference>
<evidence type="ECO:0000313" key="1">
    <source>
        <dbReference type="EMBL" id="RNE29961.1"/>
    </source>
</evidence>
<dbReference type="RefSeq" id="WP_123019665.1">
    <property type="nucleotide sequence ID" value="NZ_LKGI01000066.1"/>
</dbReference>
<gene>
    <name evidence="1" type="ORF">FAM6012_01746</name>
</gene>
<comment type="caution">
    <text evidence="1">The sequence shown here is derived from an EMBL/GenBank/DDBJ whole genome shotgun (WGS) entry which is preliminary data.</text>
</comment>
<dbReference type="Proteomes" id="UP000284123">
    <property type="component" value="Unassembled WGS sequence"/>
</dbReference>
<organism evidence="1 2">
    <name type="scientific">Lacticaseibacillus paracasei</name>
    <name type="common">Lactobacillus paracasei</name>
    <dbReference type="NCBI Taxonomy" id="1597"/>
    <lineage>
        <taxon>Bacteria</taxon>
        <taxon>Bacillati</taxon>
        <taxon>Bacillota</taxon>
        <taxon>Bacilli</taxon>
        <taxon>Lactobacillales</taxon>
        <taxon>Lactobacillaceae</taxon>
        <taxon>Lacticaseibacillus</taxon>
    </lineage>
</organism>
<evidence type="ECO:0008006" key="3">
    <source>
        <dbReference type="Google" id="ProtNLM"/>
    </source>
</evidence>
<accession>A0A8B3GRS5</accession>
<dbReference type="EMBL" id="LKGI01000066">
    <property type="protein sequence ID" value="RNE29961.1"/>
    <property type="molecule type" value="Genomic_DNA"/>
</dbReference>
<name>A0A8B3GRS5_LACPA</name>